<reference evidence="1 2" key="1">
    <citation type="submission" date="2015-09" db="EMBL/GenBank/DDBJ databases">
        <title>Genome sequence of Oxobacter pfennigii DSM 3222.</title>
        <authorList>
            <person name="Poehlein A."/>
            <person name="Bengelsdorf F.R."/>
            <person name="Schiel-Bengelsdorf B."/>
            <person name="Duerre P."/>
            <person name="Daniel R."/>
        </authorList>
    </citation>
    <scope>NUCLEOTIDE SEQUENCE [LARGE SCALE GENOMIC DNA]</scope>
    <source>
        <strain evidence="1 2">DSM 3222</strain>
    </source>
</reference>
<dbReference type="AlphaFoldDB" id="A0A0P9AL09"/>
<dbReference type="Pfam" id="PF14276">
    <property type="entry name" value="DUF4363"/>
    <property type="match status" value="1"/>
</dbReference>
<dbReference type="OrthoDB" id="3034917at2"/>
<protein>
    <recommendedName>
        <fullName evidence="3">DUF4363 domain-containing protein</fullName>
    </recommendedName>
</protein>
<gene>
    <name evidence="1" type="ORF">OXPF_04830</name>
</gene>
<comment type="caution">
    <text evidence="1">The sequence shown here is derived from an EMBL/GenBank/DDBJ whole genome shotgun (WGS) entry which is preliminary data.</text>
</comment>
<sequence>MKKYISLLIVLGIFLLLCACGPIRRPMDNKTGFSSYLKEAENHIRTEDWQNARASLESADKAWKSIKPILQIDIDHDYVNSIENNFTQLRAYIENKEKSDSLALILMIQEDWKNIGSM</sequence>
<accession>A0A0P9AL09</accession>
<proteinExistence type="predicted"/>
<organism evidence="1 2">
    <name type="scientific">Oxobacter pfennigii</name>
    <dbReference type="NCBI Taxonomy" id="36849"/>
    <lineage>
        <taxon>Bacteria</taxon>
        <taxon>Bacillati</taxon>
        <taxon>Bacillota</taxon>
        <taxon>Clostridia</taxon>
        <taxon>Eubacteriales</taxon>
        <taxon>Clostridiaceae</taxon>
        <taxon>Oxobacter</taxon>
    </lineage>
</organism>
<evidence type="ECO:0008006" key="3">
    <source>
        <dbReference type="Google" id="ProtNLM"/>
    </source>
</evidence>
<dbReference type="PROSITE" id="PS51257">
    <property type="entry name" value="PROKAR_LIPOPROTEIN"/>
    <property type="match status" value="1"/>
</dbReference>
<name>A0A0P9AL09_9CLOT</name>
<dbReference type="RefSeq" id="WP_054873614.1">
    <property type="nucleotide sequence ID" value="NZ_LKET01000016.1"/>
</dbReference>
<dbReference type="Proteomes" id="UP000050326">
    <property type="component" value="Unassembled WGS sequence"/>
</dbReference>
<dbReference type="EMBL" id="LKET01000016">
    <property type="protein sequence ID" value="KPU46003.1"/>
    <property type="molecule type" value="Genomic_DNA"/>
</dbReference>
<dbReference type="InterPro" id="IPR025373">
    <property type="entry name" value="DUF4363"/>
</dbReference>
<dbReference type="STRING" id="36849.OXPF_04830"/>
<evidence type="ECO:0000313" key="1">
    <source>
        <dbReference type="EMBL" id="KPU46003.1"/>
    </source>
</evidence>
<keyword evidence="2" id="KW-1185">Reference proteome</keyword>
<evidence type="ECO:0000313" key="2">
    <source>
        <dbReference type="Proteomes" id="UP000050326"/>
    </source>
</evidence>